<dbReference type="InterPro" id="IPR011009">
    <property type="entry name" value="Kinase-like_dom_sf"/>
</dbReference>
<evidence type="ECO:0000313" key="3">
    <source>
        <dbReference type="RefSeq" id="XP_048138570.1"/>
    </source>
</evidence>
<evidence type="ECO:0000259" key="1">
    <source>
        <dbReference type="PROSITE" id="PS50011"/>
    </source>
</evidence>
<protein>
    <submittedName>
        <fullName evidence="3">Nodulation receptor kinase-like</fullName>
    </submittedName>
</protein>
<dbReference type="Gene3D" id="1.10.510.10">
    <property type="entry name" value="Transferase(Phosphotransferase) domain 1"/>
    <property type="match status" value="1"/>
</dbReference>
<dbReference type="GeneID" id="115743591"/>
<dbReference type="PANTHER" id="PTHR48055:SF26">
    <property type="entry name" value="TRANSFERASE, PROTEIN KINASE RLK-PELLE-URK-2 FAMILY"/>
    <property type="match status" value="1"/>
</dbReference>
<dbReference type="RefSeq" id="XP_048138570.1">
    <property type="nucleotide sequence ID" value="XM_048282613.1"/>
</dbReference>
<gene>
    <name evidence="3" type="primary">LOC115743591</name>
</gene>
<evidence type="ECO:0000313" key="2">
    <source>
        <dbReference type="Proteomes" id="UP000827889"/>
    </source>
</evidence>
<dbReference type="InterPro" id="IPR051564">
    <property type="entry name" value="LRR_receptor-like_kinase"/>
</dbReference>
<dbReference type="PANTHER" id="PTHR48055">
    <property type="entry name" value="LEUCINE-RICH REPEAT RECEPTOR PROTEIN KINASE EMS1"/>
    <property type="match status" value="1"/>
</dbReference>
<dbReference type="SUPFAM" id="SSF56112">
    <property type="entry name" value="Protein kinase-like (PK-like)"/>
    <property type="match status" value="1"/>
</dbReference>
<dbReference type="InterPro" id="IPR000719">
    <property type="entry name" value="Prot_kinase_dom"/>
</dbReference>
<reference evidence="3" key="1">
    <citation type="submission" date="2025-08" db="UniProtKB">
        <authorList>
            <consortium name="RefSeq"/>
        </authorList>
    </citation>
    <scope>IDENTIFICATION</scope>
    <source>
        <tissue evidence="3">Leaf</tissue>
    </source>
</reference>
<proteinExistence type="predicted"/>
<name>A0ABM3HPN9_9MYRT</name>
<keyword evidence="2" id="KW-1185">Reference proteome</keyword>
<sequence>MDELVVVVVQQRFVAILWPLLSAKNRGKAYVSSEVRGTFGYLDPEYQNNRQVNSSADVYSFGVVLLQILSGEKVINLNQKKLMPLDKMAKALVRGGSIADFADPRFEGEYSAEAFNITLQLALSCTGLKQQRPSMEQVVVKLEEALEISIKAKASSPELTPEWPSSSTE</sequence>
<dbReference type="PROSITE" id="PS50011">
    <property type="entry name" value="PROTEIN_KINASE_DOM"/>
    <property type="match status" value="1"/>
</dbReference>
<dbReference type="Proteomes" id="UP000827889">
    <property type="component" value="Chromosome 7"/>
</dbReference>
<accession>A0ABM3HPN9</accession>
<organism evidence="2 3">
    <name type="scientific">Rhodamnia argentea</name>
    <dbReference type="NCBI Taxonomy" id="178133"/>
    <lineage>
        <taxon>Eukaryota</taxon>
        <taxon>Viridiplantae</taxon>
        <taxon>Streptophyta</taxon>
        <taxon>Embryophyta</taxon>
        <taxon>Tracheophyta</taxon>
        <taxon>Spermatophyta</taxon>
        <taxon>Magnoliopsida</taxon>
        <taxon>eudicotyledons</taxon>
        <taxon>Gunneridae</taxon>
        <taxon>Pentapetalae</taxon>
        <taxon>rosids</taxon>
        <taxon>malvids</taxon>
        <taxon>Myrtales</taxon>
        <taxon>Myrtaceae</taxon>
        <taxon>Myrtoideae</taxon>
        <taxon>Myrteae</taxon>
        <taxon>Australasian group</taxon>
        <taxon>Rhodamnia</taxon>
    </lineage>
</organism>
<feature type="domain" description="Protein kinase" evidence="1">
    <location>
        <begin position="1"/>
        <end position="146"/>
    </location>
</feature>